<evidence type="ECO:0000313" key="11">
    <source>
        <dbReference type="Proteomes" id="UP000236291"/>
    </source>
</evidence>
<comment type="similarity">
    <text evidence="2">In the C-terminal section; belongs to the NAD synthetase family.</text>
</comment>
<dbReference type="UniPathway" id="UPA00253">
    <property type="reaction ID" value="UER00334"/>
</dbReference>
<dbReference type="InterPro" id="IPR003694">
    <property type="entry name" value="NAD_synthase"/>
</dbReference>
<dbReference type="Gene3D" id="3.40.50.620">
    <property type="entry name" value="HUPs"/>
    <property type="match status" value="1"/>
</dbReference>
<evidence type="ECO:0000256" key="8">
    <source>
        <dbReference type="ARBA" id="ARBA00030681"/>
    </source>
</evidence>
<dbReference type="GO" id="GO:0009435">
    <property type="term" value="P:NAD+ biosynthetic process"/>
    <property type="evidence" value="ECO:0007669"/>
    <property type="project" value="UniProtKB-UniPathway"/>
</dbReference>
<organism evidence="10 11">
    <name type="scientific">Trifolium pratense</name>
    <name type="common">Red clover</name>
    <dbReference type="NCBI Taxonomy" id="57577"/>
    <lineage>
        <taxon>Eukaryota</taxon>
        <taxon>Viridiplantae</taxon>
        <taxon>Streptophyta</taxon>
        <taxon>Embryophyta</taxon>
        <taxon>Tracheophyta</taxon>
        <taxon>Spermatophyta</taxon>
        <taxon>Magnoliopsida</taxon>
        <taxon>eudicotyledons</taxon>
        <taxon>Gunneridae</taxon>
        <taxon>Pentapetalae</taxon>
        <taxon>rosids</taxon>
        <taxon>fabids</taxon>
        <taxon>Fabales</taxon>
        <taxon>Fabaceae</taxon>
        <taxon>Papilionoideae</taxon>
        <taxon>50 kb inversion clade</taxon>
        <taxon>NPAAA clade</taxon>
        <taxon>Hologalegina</taxon>
        <taxon>IRL clade</taxon>
        <taxon>Trifolieae</taxon>
        <taxon>Trifolium</taxon>
    </lineage>
</organism>
<dbReference type="InterPro" id="IPR014445">
    <property type="entry name" value="Gln-dep_NAD_synthase"/>
</dbReference>
<dbReference type="PROSITE" id="PS50263">
    <property type="entry name" value="CN_HYDROLASE"/>
    <property type="match status" value="1"/>
</dbReference>
<evidence type="ECO:0000256" key="6">
    <source>
        <dbReference type="ARBA" id="ARBA00022840"/>
    </source>
</evidence>
<dbReference type="InterPro" id="IPR022310">
    <property type="entry name" value="NAD/GMP_synthase"/>
</dbReference>
<feature type="non-terminal residue" evidence="10">
    <location>
        <position position="1"/>
    </location>
</feature>
<dbReference type="PANTHER" id="PTHR23090">
    <property type="entry name" value="NH 3 /GLUTAMINE-DEPENDENT NAD + SYNTHETASE"/>
    <property type="match status" value="1"/>
</dbReference>
<keyword evidence="7" id="KW-0520">NAD</keyword>
<reference evidence="10 11" key="1">
    <citation type="journal article" date="2014" name="Am. J. Bot.">
        <title>Genome assembly and annotation for red clover (Trifolium pratense; Fabaceae).</title>
        <authorList>
            <person name="Istvanek J."/>
            <person name="Jaros M."/>
            <person name="Krenek A."/>
            <person name="Repkova J."/>
        </authorList>
    </citation>
    <scope>NUCLEOTIDE SEQUENCE [LARGE SCALE GENOMIC DNA]</scope>
    <source>
        <strain evidence="11">cv. Tatra</strain>
        <tissue evidence="10">Young leaves</tissue>
    </source>
</reference>
<dbReference type="InterPro" id="IPR036526">
    <property type="entry name" value="C-N_Hydrolase_sf"/>
</dbReference>
<dbReference type="GO" id="GO:0004359">
    <property type="term" value="F:glutaminase activity"/>
    <property type="evidence" value="ECO:0007669"/>
    <property type="project" value="InterPro"/>
</dbReference>
<comment type="pathway">
    <text evidence="1">Cofactor biosynthesis; NAD(+) biosynthesis; NAD(+) from deamido-NAD(+) (L-Gln route): step 1/1.</text>
</comment>
<dbReference type="AlphaFoldDB" id="A0A2K3N3H8"/>
<dbReference type="EC" id="6.3.5.1" evidence="3"/>
<feature type="domain" description="CN hydrolase" evidence="9">
    <location>
        <begin position="1"/>
        <end position="108"/>
    </location>
</feature>
<dbReference type="CDD" id="cd00553">
    <property type="entry name" value="NAD_synthase"/>
    <property type="match status" value="1"/>
</dbReference>
<sequence>SAIAAEVCEELFTPSPPHAELALNGVEVFMNASGSHHQLRKLDVRLRALINATQSCGGVYMYSNQQGCDGGRLYYDGCASVVVNGDVVAQGSQFSLNDVQVVVAQIDLDVVASLRGSLSSFQEQASCKAKVPSVDVPYSLCLPFDLKNIRLSVPLQIKYHSPAEEIAYGPGCWLWDYLRRSGATGFLLPLSGGADSSAVAAIVGCMCQLVVKEIANGDEQVKADAIRIGNYKNGEYPTDSREFAKRIFYTVFMGSENSSGETRSRAKVLADEIGSWHLNVSIDGMISSLLSLFQKITGKRPNYKVDGGSDVENLSLQDIQARIRMVLAFMLATLLPWVNNKPGIYLVLGSSNVDEGLRGYLTKYDCSSADINPIGSLNKQDIREFLRWAAIHLGYSSLADIEAAPPTAELEPIRSDYILTDEDDMGMTYEELSAYGRLRKVFRCGPLSMFQ</sequence>
<dbReference type="EMBL" id="ASHM01015707">
    <property type="protein sequence ID" value="PNX97582.1"/>
    <property type="molecule type" value="Genomic_DNA"/>
</dbReference>
<dbReference type="Gene3D" id="3.60.110.10">
    <property type="entry name" value="Carbon-nitrogen hydrolase"/>
    <property type="match status" value="1"/>
</dbReference>
<dbReference type="PIRSF" id="PIRSF006630">
    <property type="entry name" value="NADS_GAT"/>
    <property type="match status" value="1"/>
</dbReference>
<keyword evidence="5" id="KW-0547">Nucleotide-binding</keyword>
<dbReference type="Pfam" id="PF02540">
    <property type="entry name" value="NAD_synthase"/>
    <property type="match status" value="1"/>
</dbReference>
<dbReference type="NCBIfam" id="TIGR00552">
    <property type="entry name" value="nadE"/>
    <property type="match status" value="1"/>
</dbReference>
<dbReference type="SUPFAM" id="SSF52402">
    <property type="entry name" value="Adenine nucleotide alpha hydrolases-like"/>
    <property type="match status" value="1"/>
</dbReference>
<dbReference type="Pfam" id="PF00795">
    <property type="entry name" value="CN_hydrolase"/>
    <property type="match status" value="1"/>
</dbReference>
<comment type="caution">
    <text evidence="10">The sequence shown here is derived from an EMBL/GenBank/DDBJ whole genome shotgun (WGS) entry which is preliminary data.</text>
</comment>
<dbReference type="Proteomes" id="UP000236291">
    <property type="component" value="Unassembled WGS sequence"/>
</dbReference>
<dbReference type="FunFam" id="3.40.50.620:FF:000036">
    <property type="entry name" value="Glutamine-dependent NAD(+) synthetase"/>
    <property type="match status" value="1"/>
</dbReference>
<dbReference type="SUPFAM" id="SSF56317">
    <property type="entry name" value="Carbon-nitrogen hydrolase"/>
    <property type="match status" value="1"/>
</dbReference>
<evidence type="ECO:0000259" key="9">
    <source>
        <dbReference type="PROSITE" id="PS50263"/>
    </source>
</evidence>
<dbReference type="InterPro" id="IPR014729">
    <property type="entry name" value="Rossmann-like_a/b/a_fold"/>
</dbReference>
<dbReference type="GO" id="GO:0005737">
    <property type="term" value="C:cytoplasm"/>
    <property type="evidence" value="ECO:0007669"/>
    <property type="project" value="InterPro"/>
</dbReference>
<reference evidence="10 11" key="2">
    <citation type="journal article" date="2017" name="Front. Plant Sci.">
        <title>Gene Classification and Mining of Molecular Markers Useful in Red Clover (Trifolium pratense) Breeding.</title>
        <authorList>
            <person name="Istvanek J."/>
            <person name="Dluhosova J."/>
            <person name="Dluhos P."/>
            <person name="Patkova L."/>
            <person name="Nedelnik J."/>
            <person name="Repkova J."/>
        </authorList>
    </citation>
    <scope>NUCLEOTIDE SEQUENCE [LARGE SCALE GENOMIC DNA]</scope>
    <source>
        <strain evidence="11">cv. Tatra</strain>
        <tissue evidence="10">Young leaves</tissue>
    </source>
</reference>
<protein>
    <recommendedName>
        <fullName evidence="3">NAD(+) synthase (glutamine-hydrolyzing)</fullName>
        <ecNumber evidence="3">6.3.5.1</ecNumber>
    </recommendedName>
    <alternativeName>
        <fullName evidence="8">NAD(+) synthase [glutamine-hydrolyzing]</fullName>
    </alternativeName>
</protein>
<keyword evidence="4" id="KW-0436">Ligase</keyword>
<evidence type="ECO:0000256" key="2">
    <source>
        <dbReference type="ARBA" id="ARBA00007145"/>
    </source>
</evidence>
<evidence type="ECO:0000256" key="5">
    <source>
        <dbReference type="ARBA" id="ARBA00022741"/>
    </source>
</evidence>
<proteinExistence type="inferred from homology"/>
<evidence type="ECO:0000313" key="10">
    <source>
        <dbReference type="EMBL" id="PNX97582.1"/>
    </source>
</evidence>
<accession>A0A2K3N3H8</accession>
<dbReference type="PANTHER" id="PTHR23090:SF9">
    <property type="entry name" value="GLUTAMINE-DEPENDENT NAD(+) SYNTHETASE"/>
    <property type="match status" value="1"/>
</dbReference>
<feature type="non-terminal residue" evidence="10">
    <location>
        <position position="451"/>
    </location>
</feature>
<keyword evidence="6" id="KW-0067">ATP-binding</keyword>
<evidence type="ECO:0000256" key="3">
    <source>
        <dbReference type="ARBA" id="ARBA00012743"/>
    </source>
</evidence>
<dbReference type="InterPro" id="IPR003010">
    <property type="entry name" value="C-N_Hydrolase"/>
</dbReference>
<dbReference type="GO" id="GO:0005524">
    <property type="term" value="F:ATP binding"/>
    <property type="evidence" value="ECO:0007669"/>
    <property type="project" value="UniProtKB-KW"/>
</dbReference>
<dbReference type="STRING" id="57577.A0A2K3N3H8"/>
<evidence type="ECO:0000256" key="1">
    <source>
        <dbReference type="ARBA" id="ARBA00005188"/>
    </source>
</evidence>
<gene>
    <name evidence="10" type="ORF">L195_g020813</name>
</gene>
<dbReference type="GO" id="GO:0003952">
    <property type="term" value="F:NAD+ synthase (glutamine-hydrolyzing) activity"/>
    <property type="evidence" value="ECO:0007669"/>
    <property type="project" value="UniProtKB-EC"/>
</dbReference>
<evidence type="ECO:0000256" key="4">
    <source>
        <dbReference type="ARBA" id="ARBA00022598"/>
    </source>
</evidence>
<name>A0A2K3N3H8_TRIPR</name>
<evidence type="ECO:0000256" key="7">
    <source>
        <dbReference type="ARBA" id="ARBA00023027"/>
    </source>
</evidence>